<protein>
    <submittedName>
        <fullName evidence="1">Uncharacterized protein</fullName>
    </submittedName>
</protein>
<dbReference type="AlphaFoldDB" id="A0A1G7LT88"/>
<dbReference type="Proteomes" id="UP000183404">
    <property type="component" value="Unassembled WGS sequence"/>
</dbReference>
<evidence type="ECO:0000313" key="1">
    <source>
        <dbReference type="EMBL" id="SDF52190.1"/>
    </source>
</evidence>
<organism evidence="1 2">
    <name type="scientific">Thermoanaerobacter thermohydrosulfuricus</name>
    <name type="common">Clostridium thermohydrosulfuricum</name>
    <dbReference type="NCBI Taxonomy" id="1516"/>
    <lineage>
        <taxon>Bacteria</taxon>
        <taxon>Bacillati</taxon>
        <taxon>Bacillota</taxon>
        <taxon>Clostridia</taxon>
        <taxon>Thermoanaerobacterales</taxon>
        <taxon>Thermoanaerobacteraceae</taxon>
        <taxon>Thermoanaerobacter</taxon>
    </lineage>
</organism>
<gene>
    <name evidence="1" type="ORF">SAMN04244560_00858</name>
</gene>
<reference evidence="1 2" key="1">
    <citation type="submission" date="2016-10" db="EMBL/GenBank/DDBJ databases">
        <authorList>
            <person name="de Groot N.N."/>
        </authorList>
    </citation>
    <scope>NUCLEOTIDE SEQUENCE [LARGE SCALE GENOMIC DNA]</scope>
    <source>
        <strain evidence="1 2">DSM 569</strain>
    </source>
</reference>
<sequence>MINPVQKRWGDILEKKIIDKGIEFYRCKYNKGYVIDMQVLPEAKGQFLTANGKYIIPTSDWKQLIKLNPSLADIVYNNQTSVRKLFKTLENLKKKLQE</sequence>
<accession>A0A1G7LT88</accession>
<evidence type="ECO:0000313" key="2">
    <source>
        <dbReference type="Proteomes" id="UP000183404"/>
    </source>
</evidence>
<dbReference type="EMBL" id="FNBS01000015">
    <property type="protein sequence ID" value="SDF52190.1"/>
    <property type="molecule type" value="Genomic_DNA"/>
</dbReference>
<proteinExistence type="predicted"/>
<dbReference type="RefSeq" id="WP_074592305.1">
    <property type="nucleotide sequence ID" value="NZ_FNBS01000015.1"/>
</dbReference>
<name>A0A1G7LT88_THETY</name>